<dbReference type="InterPro" id="IPR000780">
    <property type="entry name" value="CheR_MeTrfase"/>
</dbReference>
<gene>
    <name evidence="8" type="ORF">V0R53_07250</name>
</gene>
<evidence type="ECO:0000256" key="4">
    <source>
        <dbReference type="ARBA" id="ARBA00022691"/>
    </source>
</evidence>
<evidence type="ECO:0000259" key="7">
    <source>
        <dbReference type="PROSITE" id="PS50123"/>
    </source>
</evidence>
<dbReference type="RefSeq" id="WP_136474051.1">
    <property type="nucleotide sequence ID" value="NZ_JAZDCU010000005.1"/>
</dbReference>
<evidence type="ECO:0000313" key="8">
    <source>
        <dbReference type="EMBL" id="MEE1866191.1"/>
    </source>
</evidence>
<dbReference type="CDD" id="cd02440">
    <property type="entry name" value="AdoMet_MTases"/>
    <property type="match status" value="1"/>
</dbReference>
<protein>
    <recommendedName>
        <fullName evidence="5">Chemotaxis protein methyltransferase</fullName>
        <ecNumber evidence="5">2.1.1.80</ecNumber>
    </recommendedName>
</protein>
<dbReference type="Gene3D" id="1.10.155.10">
    <property type="entry name" value="Chemotaxis receptor methyltransferase CheR, N-terminal domain"/>
    <property type="match status" value="1"/>
</dbReference>
<keyword evidence="9" id="KW-1185">Reference proteome</keyword>
<feature type="domain" description="CheR-type methyltransferase" evidence="7">
    <location>
        <begin position="3"/>
        <end position="252"/>
    </location>
</feature>
<feature type="binding site" evidence="6">
    <location>
        <position position="140"/>
    </location>
    <ligand>
        <name>S-adenosyl-L-methionine</name>
        <dbReference type="ChEBI" id="CHEBI:59789"/>
    </ligand>
</feature>
<comment type="caution">
    <text evidence="8">The sequence shown here is derived from an EMBL/GenBank/DDBJ whole genome shotgun (WGS) entry which is preliminary data.</text>
</comment>
<dbReference type="SUPFAM" id="SSF47757">
    <property type="entry name" value="Chemotaxis receptor methyltransferase CheR, N-terminal domain"/>
    <property type="match status" value="1"/>
</dbReference>
<dbReference type="PANTHER" id="PTHR24422:SF19">
    <property type="entry name" value="CHEMOTAXIS PROTEIN METHYLTRANSFERASE"/>
    <property type="match status" value="1"/>
</dbReference>
<evidence type="ECO:0000256" key="2">
    <source>
        <dbReference type="ARBA" id="ARBA00022603"/>
    </source>
</evidence>
<accession>A0AB35WPZ3</accession>
<dbReference type="PROSITE" id="PS50123">
    <property type="entry name" value="CHER"/>
    <property type="match status" value="1"/>
</dbReference>
<dbReference type="EMBL" id="JAZDQP010000004">
    <property type="protein sequence ID" value="MEE1866191.1"/>
    <property type="molecule type" value="Genomic_DNA"/>
</dbReference>
<dbReference type="Proteomes" id="UP001307839">
    <property type="component" value="Unassembled WGS sequence"/>
</dbReference>
<dbReference type="SUPFAM" id="SSF53335">
    <property type="entry name" value="S-adenosyl-L-methionine-dependent methyltransferases"/>
    <property type="match status" value="1"/>
</dbReference>
<dbReference type="Gene3D" id="3.40.50.150">
    <property type="entry name" value="Vaccinia Virus protein VP39"/>
    <property type="match status" value="1"/>
</dbReference>
<comment type="function">
    <text evidence="5">Methylation of the membrane-bound methyl-accepting chemotaxis proteins (MCP) to form gamma-glutamyl methyl ester residues in MCP.</text>
</comment>
<evidence type="ECO:0000313" key="9">
    <source>
        <dbReference type="Proteomes" id="UP001307839"/>
    </source>
</evidence>
<evidence type="ECO:0000256" key="3">
    <source>
        <dbReference type="ARBA" id="ARBA00022679"/>
    </source>
</evidence>
<dbReference type="InterPro" id="IPR022642">
    <property type="entry name" value="CheR_C"/>
</dbReference>
<dbReference type="GO" id="GO:0032259">
    <property type="term" value="P:methylation"/>
    <property type="evidence" value="ECO:0007669"/>
    <property type="project" value="UniProtKB-KW"/>
</dbReference>
<feature type="binding site" evidence="6">
    <location>
        <position position="82"/>
    </location>
    <ligand>
        <name>S-adenosyl-L-methionine</name>
        <dbReference type="ChEBI" id="CHEBI:59789"/>
    </ligand>
</feature>
<keyword evidence="3 5" id="KW-0808">Transferase</keyword>
<dbReference type="InterPro" id="IPR050903">
    <property type="entry name" value="Bact_Chemotaxis_MeTrfase"/>
</dbReference>
<evidence type="ECO:0000256" key="5">
    <source>
        <dbReference type="PIRNR" id="PIRNR000410"/>
    </source>
</evidence>
<feature type="binding site" evidence="6">
    <location>
        <begin position="216"/>
        <end position="217"/>
    </location>
    <ligand>
        <name>S-adenosyl-L-methionine</name>
        <dbReference type="ChEBI" id="CHEBI:59789"/>
    </ligand>
</feature>
<proteinExistence type="predicted"/>
<feature type="binding site" evidence="6">
    <location>
        <begin position="198"/>
        <end position="199"/>
    </location>
    <ligand>
        <name>S-adenosyl-L-methionine</name>
        <dbReference type="ChEBI" id="CHEBI:59789"/>
    </ligand>
</feature>
<dbReference type="PIRSF" id="PIRSF000410">
    <property type="entry name" value="CheR"/>
    <property type="match status" value="1"/>
</dbReference>
<dbReference type="SMART" id="SM00138">
    <property type="entry name" value="MeTrc"/>
    <property type="match status" value="1"/>
</dbReference>
<sequence>MPAGKRFPALNELQFLELQSLVERASGVILLPARRTVVAARLARRLRHFQLPGFSQYLRLLAQPDQLAERQQVVELLVPKETYFFREHPHFEFLADWLSKSHAPVRLWSAACSSGEEAYSLAMIASEAARSDTWSILGSDISPVMLKLAHEGIYDIAQARYFPQGWLQRYCQCGIGATVGRLQVQTTLRERVSWRQLNLLQPLPDDLGVFDVIFLRNLLSYFSQDDKQLVVRRLLTRLRPGGLLLIGHSENIHGLDLPIRPILPSIYERLC</sequence>
<name>A0AB35WPZ3_9PSED</name>
<dbReference type="EC" id="2.1.1.80" evidence="5"/>
<dbReference type="InterPro" id="IPR036804">
    <property type="entry name" value="CheR_N_sf"/>
</dbReference>
<evidence type="ECO:0000256" key="6">
    <source>
        <dbReference type="PIRSR" id="PIRSR000410-1"/>
    </source>
</evidence>
<dbReference type="Pfam" id="PF01739">
    <property type="entry name" value="CheR"/>
    <property type="match status" value="1"/>
</dbReference>
<evidence type="ECO:0000256" key="1">
    <source>
        <dbReference type="ARBA" id="ARBA00001541"/>
    </source>
</evidence>
<organism evidence="8 9">
    <name type="scientific">Pseudomonas auratipiscis</name>
    <dbReference type="NCBI Taxonomy" id="3115853"/>
    <lineage>
        <taxon>Bacteria</taxon>
        <taxon>Pseudomonadati</taxon>
        <taxon>Pseudomonadota</taxon>
        <taxon>Gammaproteobacteria</taxon>
        <taxon>Pseudomonadales</taxon>
        <taxon>Pseudomonadaceae</taxon>
        <taxon>Pseudomonas</taxon>
    </lineage>
</organism>
<feature type="binding site" evidence="6">
    <location>
        <position position="117"/>
    </location>
    <ligand>
        <name>S-adenosyl-L-methionine</name>
        <dbReference type="ChEBI" id="CHEBI:59789"/>
    </ligand>
</feature>
<reference evidence="8 9" key="1">
    <citation type="submission" date="2024-01" db="EMBL/GenBank/DDBJ databases">
        <title>Unpublished Manusciprt.</title>
        <authorList>
            <person name="Duman M."/>
            <person name="Valdes E.G."/>
            <person name="Ajmi N."/>
            <person name="Altun S."/>
            <person name="Saticioglu I.B."/>
        </authorList>
    </citation>
    <scope>NUCLEOTIDE SEQUENCE [LARGE SCALE GENOMIC DNA]</scope>
    <source>
        <strain evidence="8 9">120P</strain>
    </source>
</reference>
<dbReference type="InterPro" id="IPR022641">
    <property type="entry name" value="CheR_N"/>
</dbReference>
<dbReference type="AlphaFoldDB" id="A0AB35WPZ3"/>
<dbReference type="PANTHER" id="PTHR24422">
    <property type="entry name" value="CHEMOTAXIS PROTEIN METHYLTRANSFERASE"/>
    <property type="match status" value="1"/>
</dbReference>
<dbReference type="InterPro" id="IPR029063">
    <property type="entry name" value="SAM-dependent_MTases_sf"/>
</dbReference>
<dbReference type="InterPro" id="IPR026024">
    <property type="entry name" value="Chemotaxis_MeTrfase_CheR"/>
</dbReference>
<dbReference type="GO" id="GO:0008983">
    <property type="term" value="F:protein-glutamate O-methyltransferase activity"/>
    <property type="evidence" value="ECO:0007669"/>
    <property type="project" value="UniProtKB-EC"/>
</dbReference>
<comment type="catalytic activity">
    <reaction evidence="1 5">
        <text>L-glutamyl-[protein] + S-adenosyl-L-methionine = [protein]-L-glutamate 5-O-methyl ester + S-adenosyl-L-homocysteine</text>
        <dbReference type="Rhea" id="RHEA:24452"/>
        <dbReference type="Rhea" id="RHEA-COMP:10208"/>
        <dbReference type="Rhea" id="RHEA-COMP:10311"/>
        <dbReference type="ChEBI" id="CHEBI:29973"/>
        <dbReference type="ChEBI" id="CHEBI:57856"/>
        <dbReference type="ChEBI" id="CHEBI:59789"/>
        <dbReference type="ChEBI" id="CHEBI:82795"/>
        <dbReference type="EC" id="2.1.1.80"/>
    </reaction>
</comment>
<dbReference type="PRINTS" id="PR00996">
    <property type="entry name" value="CHERMTFRASE"/>
</dbReference>
<keyword evidence="2 5" id="KW-0489">Methyltransferase</keyword>
<dbReference type="Pfam" id="PF03705">
    <property type="entry name" value="CheR_N"/>
    <property type="match status" value="1"/>
</dbReference>
<keyword evidence="4 5" id="KW-0949">S-adenosyl-L-methionine</keyword>
<feature type="binding site" evidence="6">
    <location>
        <position position="86"/>
    </location>
    <ligand>
        <name>S-adenosyl-L-methionine</name>
        <dbReference type="ChEBI" id="CHEBI:59789"/>
    </ligand>
</feature>